<evidence type="ECO:0000313" key="3">
    <source>
        <dbReference type="Proteomes" id="UP001519460"/>
    </source>
</evidence>
<evidence type="ECO:0000313" key="2">
    <source>
        <dbReference type="EMBL" id="KAK7492151.1"/>
    </source>
</evidence>
<reference evidence="2 3" key="1">
    <citation type="journal article" date="2023" name="Sci. Data">
        <title>Genome assembly of the Korean intertidal mud-creeper Batillaria attramentaria.</title>
        <authorList>
            <person name="Patra A.K."/>
            <person name="Ho P.T."/>
            <person name="Jun S."/>
            <person name="Lee S.J."/>
            <person name="Kim Y."/>
            <person name="Won Y.J."/>
        </authorList>
    </citation>
    <scope>NUCLEOTIDE SEQUENCE [LARGE SCALE GENOMIC DNA]</scope>
    <source>
        <strain evidence="2">Wonlab-2016</strain>
    </source>
</reference>
<feature type="transmembrane region" description="Helical" evidence="1">
    <location>
        <begin position="56"/>
        <end position="76"/>
    </location>
</feature>
<evidence type="ECO:0000256" key="1">
    <source>
        <dbReference type="SAM" id="Phobius"/>
    </source>
</evidence>
<protein>
    <submittedName>
        <fullName evidence="2">Uncharacterized protein</fullName>
    </submittedName>
</protein>
<organism evidence="2 3">
    <name type="scientific">Batillaria attramentaria</name>
    <dbReference type="NCBI Taxonomy" id="370345"/>
    <lineage>
        <taxon>Eukaryota</taxon>
        <taxon>Metazoa</taxon>
        <taxon>Spiralia</taxon>
        <taxon>Lophotrochozoa</taxon>
        <taxon>Mollusca</taxon>
        <taxon>Gastropoda</taxon>
        <taxon>Caenogastropoda</taxon>
        <taxon>Sorbeoconcha</taxon>
        <taxon>Cerithioidea</taxon>
        <taxon>Batillariidae</taxon>
        <taxon>Batillaria</taxon>
    </lineage>
</organism>
<keyword evidence="3" id="KW-1185">Reference proteome</keyword>
<name>A0ABD0KYH8_9CAEN</name>
<sequence>MTVNGVVTATTPHVLQHAAMAPGFEPARAPIQPLLSVVLTAPDPQSRTPPVTTTPLVLMLALIIHAIMAAHASLLASPHGSASATRGTPSLTVM</sequence>
<feature type="non-terminal residue" evidence="2">
    <location>
        <position position="94"/>
    </location>
</feature>
<gene>
    <name evidence="2" type="ORF">BaRGS_00016625</name>
</gene>
<dbReference type="EMBL" id="JACVVK020000106">
    <property type="protein sequence ID" value="KAK7492151.1"/>
    <property type="molecule type" value="Genomic_DNA"/>
</dbReference>
<keyword evidence="1" id="KW-0812">Transmembrane</keyword>
<dbReference type="Proteomes" id="UP001519460">
    <property type="component" value="Unassembled WGS sequence"/>
</dbReference>
<keyword evidence="1" id="KW-1133">Transmembrane helix</keyword>
<keyword evidence="1" id="KW-0472">Membrane</keyword>
<dbReference type="AlphaFoldDB" id="A0ABD0KYH8"/>
<proteinExistence type="predicted"/>
<accession>A0ABD0KYH8</accession>
<comment type="caution">
    <text evidence="2">The sequence shown here is derived from an EMBL/GenBank/DDBJ whole genome shotgun (WGS) entry which is preliminary data.</text>
</comment>